<dbReference type="Proteomes" id="UP000236413">
    <property type="component" value="Unassembled WGS sequence"/>
</dbReference>
<dbReference type="CDD" id="cd05259">
    <property type="entry name" value="PCBER_SDR_a"/>
    <property type="match status" value="1"/>
</dbReference>
<dbReference type="InterPro" id="IPR045312">
    <property type="entry name" value="PCBER-like"/>
</dbReference>
<dbReference type="InterPro" id="IPR008030">
    <property type="entry name" value="NmrA-like"/>
</dbReference>
<dbReference type="InterPro" id="IPR051609">
    <property type="entry name" value="NmrA/Isoflavone_reductase-like"/>
</dbReference>
<name>A0A316WA06_9FLAO</name>
<dbReference type="SUPFAM" id="SSF51735">
    <property type="entry name" value="NAD(P)-binding Rossmann-fold domains"/>
    <property type="match status" value="1"/>
</dbReference>
<evidence type="ECO:0000256" key="2">
    <source>
        <dbReference type="ARBA" id="ARBA00023002"/>
    </source>
</evidence>
<dbReference type="GO" id="GO:0016491">
    <property type="term" value="F:oxidoreductase activity"/>
    <property type="evidence" value="ECO:0007669"/>
    <property type="project" value="UniProtKB-KW"/>
</dbReference>
<dbReference type="InterPro" id="IPR036291">
    <property type="entry name" value="NAD(P)-bd_dom_sf"/>
</dbReference>
<feature type="domain" description="NmrA-like" evidence="3">
    <location>
        <begin position="5"/>
        <end position="256"/>
    </location>
</feature>
<evidence type="ECO:0000313" key="4">
    <source>
        <dbReference type="EMBL" id="PWN58144.1"/>
    </source>
</evidence>
<dbReference type="AlphaFoldDB" id="A0A316WA06"/>
<accession>A0A316WA06</accession>
<organism evidence="4 5">
    <name type="scientific">Chryseobacterium viscerum</name>
    <dbReference type="NCBI Taxonomy" id="1037377"/>
    <lineage>
        <taxon>Bacteria</taxon>
        <taxon>Pseudomonadati</taxon>
        <taxon>Bacteroidota</taxon>
        <taxon>Flavobacteriia</taxon>
        <taxon>Flavobacteriales</taxon>
        <taxon>Weeksellaceae</taxon>
        <taxon>Chryseobacterium group</taxon>
        <taxon>Chryseobacterium</taxon>
    </lineage>
</organism>
<dbReference type="Pfam" id="PF05368">
    <property type="entry name" value="NmrA"/>
    <property type="match status" value="1"/>
</dbReference>
<comment type="caution">
    <text evidence="4">The sequence shown here is derived from an EMBL/GenBank/DDBJ whole genome shotgun (WGS) entry which is preliminary data.</text>
</comment>
<dbReference type="PANTHER" id="PTHR47706:SF6">
    <property type="entry name" value="NMRA-LIKE FAMILY PROTEIN (AFU_ORTHOLOGUE AFUA_6G00280)"/>
    <property type="match status" value="1"/>
</dbReference>
<reference evidence="4 5" key="1">
    <citation type="submission" date="2018-04" db="EMBL/GenBank/DDBJ databases">
        <title>Chryseobacterium oncorhynchi 701B-08T from rainbow trout, and Chryseobacterium viscerum 687B-08T from diseased fish.</title>
        <authorList>
            <person name="Jeong J.-J."/>
            <person name="Lee Y.J."/>
            <person name="Pathiraja D."/>
            <person name="Park B."/>
            <person name="Choi I.-G."/>
            <person name="Kim K.D."/>
        </authorList>
    </citation>
    <scope>NUCLEOTIDE SEQUENCE [LARGE SCALE GENOMIC DNA]</scope>
    <source>
        <strain evidence="4 5">687B-08</strain>
    </source>
</reference>
<gene>
    <name evidence="4" type="ORF">C1634_024535</name>
</gene>
<dbReference type="Gene3D" id="3.40.50.720">
    <property type="entry name" value="NAD(P)-binding Rossmann-like Domain"/>
    <property type="match status" value="1"/>
</dbReference>
<protein>
    <submittedName>
        <fullName evidence="4">Aromatic alcohol reductase</fullName>
    </submittedName>
</protein>
<dbReference type="RefSeq" id="WP_103235069.1">
    <property type="nucleotide sequence ID" value="NZ_PPEG02000013.1"/>
</dbReference>
<keyword evidence="1" id="KW-0521">NADP</keyword>
<sequence>MKNISILVLGAGELGMPVIRNLSKKAKNYSNIRVTVLLRESTINSEDADKKKNITELKELGVELLPGDLASPSSELVSIFKNYDSIVSCTGYGSGAGGFQLKLANAVLDAGVKRYFPWQFGVDFEVIGRGSAQDLFDEQLDVRELLRSQSETKWVIVSTGMFTSYLFQPFFGVLDLEKKSINAIGGWDIALTVTTPEDIGKLTAEIFFTEPQIENEIVYIGGDTITYGQLADIAESLSGQKFERTLSDMTEIQRDLKNDPSNFVKKYRSIFGAGQGVSWELEKTFNFQNGIKTTSAEQWAKDNIDRNLVINKN</sequence>
<proteinExistence type="predicted"/>
<evidence type="ECO:0000313" key="5">
    <source>
        <dbReference type="Proteomes" id="UP000236413"/>
    </source>
</evidence>
<evidence type="ECO:0000256" key="1">
    <source>
        <dbReference type="ARBA" id="ARBA00022857"/>
    </source>
</evidence>
<evidence type="ECO:0000259" key="3">
    <source>
        <dbReference type="Pfam" id="PF05368"/>
    </source>
</evidence>
<dbReference type="PANTHER" id="PTHR47706">
    <property type="entry name" value="NMRA-LIKE FAMILY PROTEIN"/>
    <property type="match status" value="1"/>
</dbReference>
<dbReference type="EMBL" id="PPEG02000013">
    <property type="protein sequence ID" value="PWN58144.1"/>
    <property type="molecule type" value="Genomic_DNA"/>
</dbReference>
<keyword evidence="2" id="KW-0560">Oxidoreductase</keyword>
<dbReference type="Gene3D" id="3.90.25.10">
    <property type="entry name" value="UDP-galactose 4-epimerase, domain 1"/>
    <property type="match status" value="1"/>
</dbReference>